<dbReference type="Proteomes" id="UP000030686">
    <property type="component" value="Unassembled WGS sequence"/>
</dbReference>
<sequence length="999" mass="111048">MPAPSLDQECFITDSTGQNHTITLGGPWTQSRLQDTLAIIETQPGRAGHDLCQLVLAALVTQLSTDEALLALFYSRCHNKYVISDPDSSPVESKNWETAQRAMRRHENATKRIRSIQTRAYQVWGSKADGITEAMIQRLFQRITTLAMAEGISKMLHRPKPPTFHSFLLATNNELCTRLSTSRPGQLKTRSLTQGDLTRAYRNFRQTDITQTMLHRIGMDYGSDGLLTDAAAMVKSGERRFTPRSSTPPLSLALSPPSTPSVVIRSSTEARTQIPPRQTAPLPEGDMEIDSEPGDSDTYSEAKDLMDRLRDSDARSTTEDHVDPGHSDARGDSEDHMDTGCSDAHGDSEDHVDTGDSDAHGDSEDHVDTGDSDACRPTEDHVDPGHSDAHSDSEDHMDTGDSDAHSDSEDHMDTGDSDAYSDTDIDADHLDPDYSEHSATRAQPKQKSSSACLCIESGFTPHLLCLLQGKRQPSSDILNADQDQSHDANTTRIKPQLFEKIAGRGTQYWALSPENFCRTHARLLASGIGLRSKPNNQKLFSRLQYIFEHLESLAHIKSDPTCEQWKWFQQAARTPSPTAAHGVFKYPVEMPKPRIDQFAASGMTADEIYTRVIGPPPTAPIADLWDADGSVVIPLFRWLGEKKLLGCTHSADVPCEHTGGLWSMIDLEFDMYEHHRAQGENPAEESVTSMGWLRCMWHGLIQQLIRQDPAYYAFYVLLRPDHAWRLISVPWYSKSTSAGAQTAFRHLDINIPRYLSRGRSANIIQGAVTLSDEDPANCTELLLGMHRQGLLQQWWERVEQRGLSNQNVVHRIASGMWTAADEADFGLTWQRQVCHRGDARISRPELPYGSTGPATQVRRTVLPWFIGIGEDHEQLDTHDAGTWSAVAASHRDLIPAERGTPGFTSVHRGAVPYAFPGAVHLQGLGAISDALVGRRRWTNTSVISELDVLFGADTHAAEVFIQQWRQRAAQAFLAAFQEVQRLEALYYGANSFFRLRGLV</sequence>
<name>W6QWN4_PENRF</name>
<feature type="compositionally biased region" description="Basic and acidic residues" evidence="1">
    <location>
        <begin position="300"/>
        <end position="414"/>
    </location>
</feature>
<dbReference type="AlphaFoldDB" id="W6QWN4"/>
<proteinExistence type="predicted"/>
<feature type="compositionally biased region" description="Low complexity" evidence="1">
    <location>
        <begin position="243"/>
        <end position="256"/>
    </location>
</feature>
<keyword evidence="3" id="KW-1185">Reference proteome</keyword>
<accession>W6QWN4</accession>
<feature type="region of interest" description="Disordered" evidence="1">
    <location>
        <begin position="238"/>
        <end position="447"/>
    </location>
</feature>
<organism evidence="2 3">
    <name type="scientific">Penicillium roqueforti (strain FM164)</name>
    <dbReference type="NCBI Taxonomy" id="1365484"/>
    <lineage>
        <taxon>Eukaryota</taxon>
        <taxon>Fungi</taxon>
        <taxon>Dikarya</taxon>
        <taxon>Ascomycota</taxon>
        <taxon>Pezizomycotina</taxon>
        <taxon>Eurotiomycetes</taxon>
        <taxon>Eurotiomycetidae</taxon>
        <taxon>Eurotiales</taxon>
        <taxon>Aspergillaceae</taxon>
        <taxon>Penicillium</taxon>
    </lineage>
</organism>
<evidence type="ECO:0000313" key="2">
    <source>
        <dbReference type="EMBL" id="CDM38569.1"/>
    </source>
</evidence>
<evidence type="ECO:0000313" key="3">
    <source>
        <dbReference type="Proteomes" id="UP000030686"/>
    </source>
</evidence>
<reference evidence="2" key="1">
    <citation type="journal article" date="2014" name="Nat. Commun.">
        <title>Multiple recent horizontal transfers of a large genomic region in cheese making fungi.</title>
        <authorList>
            <person name="Cheeseman K."/>
            <person name="Ropars J."/>
            <person name="Renault P."/>
            <person name="Dupont J."/>
            <person name="Gouzy J."/>
            <person name="Branca A."/>
            <person name="Abraham A.L."/>
            <person name="Ceppi M."/>
            <person name="Conseiller E."/>
            <person name="Debuchy R."/>
            <person name="Malagnac F."/>
            <person name="Goarin A."/>
            <person name="Silar P."/>
            <person name="Lacoste S."/>
            <person name="Sallet E."/>
            <person name="Bensimon A."/>
            <person name="Giraud T."/>
            <person name="Brygoo Y."/>
        </authorList>
    </citation>
    <scope>NUCLEOTIDE SEQUENCE [LARGE SCALE GENOMIC DNA]</scope>
    <source>
        <strain evidence="2">FM164</strain>
    </source>
</reference>
<dbReference type="EMBL" id="HG792033">
    <property type="protein sequence ID" value="CDM38569.1"/>
    <property type="molecule type" value="Genomic_DNA"/>
</dbReference>
<feature type="compositionally biased region" description="Acidic residues" evidence="1">
    <location>
        <begin position="415"/>
        <end position="425"/>
    </location>
</feature>
<dbReference type="OrthoDB" id="4369165at2759"/>
<gene>
    <name evidence="2" type="ORF">PROQFM164_S19g000005</name>
</gene>
<evidence type="ECO:0000256" key="1">
    <source>
        <dbReference type="SAM" id="MobiDB-lite"/>
    </source>
</evidence>
<dbReference type="STRING" id="1365484.W6QWN4"/>
<protein>
    <submittedName>
        <fullName evidence="2">Uncharacterized protein</fullName>
    </submittedName>
</protein>
<feature type="compositionally biased region" description="Acidic residues" evidence="1">
    <location>
        <begin position="285"/>
        <end position="295"/>
    </location>
</feature>
<feature type="compositionally biased region" description="Basic and acidic residues" evidence="1">
    <location>
        <begin position="426"/>
        <end position="439"/>
    </location>
</feature>